<comment type="subcellular location">
    <subcellularLocation>
        <location evidence="1">Cell membrane</location>
        <topology evidence="1">Multi-pass membrane protein</topology>
    </subcellularLocation>
</comment>
<keyword evidence="4 7" id="KW-0812">Transmembrane</keyword>
<evidence type="ECO:0000256" key="4">
    <source>
        <dbReference type="ARBA" id="ARBA00022692"/>
    </source>
</evidence>
<dbReference type="GO" id="GO:0022857">
    <property type="term" value="F:transmembrane transporter activity"/>
    <property type="evidence" value="ECO:0007669"/>
    <property type="project" value="InterPro"/>
</dbReference>
<protein>
    <submittedName>
        <fullName evidence="8">MFS transporter</fullName>
    </submittedName>
</protein>
<keyword evidence="5 7" id="KW-1133">Transmembrane helix</keyword>
<gene>
    <name evidence="8" type="ORF">ENR15_07020</name>
</gene>
<accession>A0A7C3VQW2</accession>
<dbReference type="InterPro" id="IPR011701">
    <property type="entry name" value="MFS"/>
</dbReference>
<dbReference type="PANTHER" id="PTHR43266">
    <property type="entry name" value="MACROLIDE-EFFLUX PROTEIN"/>
    <property type="match status" value="1"/>
</dbReference>
<feature type="transmembrane region" description="Helical" evidence="7">
    <location>
        <begin position="39"/>
        <end position="61"/>
    </location>
</feature>
<dbReference type="SUPFAM" id="SSF103473">
    <property type="entry name" value="MFS general substrate transporter"/>
    <property type="match status" value="1"/>
</dbReference>
<feature type="transmembrane region" description="Helical" evidence="7">
    <location>
        <begin position="303"/>
        <end position="326"/>
    </location>
</feature>
<proteinExistence type="predicted"/>
<name>A0A7C3VQW2_9CYAN</name>
<dbReference type="AlphaFoldDB" id="A0A7C3VQW2"/>
<dbReference type="CDD" id="cd06173">
    <property type="entry name" value="MFS_MefA_like"/>
    <property type="match status" value="1"/>
</dbReference>
<dbReference type="Pfam" id="PF07690">
    <property type="entry name" value="MFS_1"/>
    <property type="match status" value="1"/>
</dbReference>
<feature type="transmembrane region" description="Helical" evidence="7">
    <location>
        <begin position="249"/>
        <end position="271"/>
    </location>
</feature>
<feature type="transmembrane region" description="Helical" evidence="7">
    <location>
        <begin position="278"/>
        <end position="297"/>
    </location>
</feature>
<comment type="caution">
    <text evidence="8">The sequence shown here is derived from an EMBL/GenBank/DDBJ whole genome shotgun (WGS) entry which is preliminary data.</text>
</comment>
<dbReference type="GO" id="GO:0005886">
    <property type="term" value="C:plasma membrane"/>
    <property type="evidence" value="ECO:0007669"/>
    <property type="project" value="UniProtKB-SubCell"/>
</dbReference>
<feature type="transmembrane region" description="Helical" evidence="7">
    <location>
        <begin position="96"/>
        <end position="116"/>
    </location>
</feature>
<dbReference type="EMBL" id="DSPX01000066">
    <property type="protein sequence ID" value="HGG00396.1"/>
    <property type="molecule type" value="Genomic_DNA"/>
</dbReference>
<dbReference type="PANTHER" id="PTHR43266:SF2">
    <property type="entry name" value="MAJOR FACILITATOR SUPERFAMILY (MFS) PROFILE DOMAIN-CONTAINING PROTEIN"/>
    <property type="match status" value="1"/>
</dbReference>
<organism evidence="8">
    <name type="scientific">Planktothricoides sp. SpSt-374</name>
    <dbReference type="NCBI Taxonomy" id="2282167"/>
    <lineage>
        <taxon>Bacteria</taxon>
        <taxon>Bacillati</taxon>
        <taxon>Cyanobacteriota</taxon>
        <taxon>Cyanophyceae</taxon>
        <taxon>Oscillatoriophycideae</taxon>
        <taxon>Oscillatoriales</taxon>
        <taxon>Oscillatoriaceae</taxon>
        <taxon>Planktothricoides</taxon>
    </lineage>
</organism>
<evidence type="ECO:0000256" key="6">
    <source>
        <dbReference type="ARBA" id="ARBA00023136"/>
    </source>
</evidence>
<dbReference type="InterPro" id="IPR036259">
    <property type="entry name" value="MFS_trans_sf"/>
</dbReference>
<feature type="transmembrane region" description="Helical" evidence="7">
    <location>
        <begin position="216"/>
        <end position="237"/>
    </location>
</feature>
<evidence type="ECO:0000313" key="8">
    <source>
        <dbReference type="EMBL" id="HGG00396.1"/>
    </source>
</evidence>
<reference evidence="8" key="1">
    <citation type="journal article" date="2020" name="mSystems">
        <title>Genome- and Community-Level Interaction Insights into Carbon Utilization and Element Cycling Functions of Hydrothermarchaeota in Hydrothermal Sediment.</title>
        <authorList>
            <person name="Zhou Z."/>
            <person name="Liu Y."/>
            <person name="Xu W."/>
            <person name="Pan J."/>
            <person name="Luo Z.H."/>
            <person name="Li M."/>
        </authorList>
    </citation>
    <scope>NUCLEOTIDE SEQUENCE [LARGE SCALE GENOMIC DNA]</scope>
    <source>
        <strain evidence="8">SpSt-374</strain>
    </source>
</reference>
<evidence type="ECO:0000256" key="2">
    <source>
        <dbReference type="ARBA" id="ARBA00022448"/>
    </source>
</evidence>
<keyword evidence="6 7" id="KW-0472">Membrane</keyword>
<feature type="transmembrane region" description="Helical" evidence="7">
    <location>
        <begin position="392"/>
        <end position="411"/>
    </location>
</feature>
<keyword evidence="2" id="KW-0813">Transport</keyword>
<evidence type="ECO:0000256" key="7">
    <source>
        <dbReference type="SAM" id="Phobius"/>
    </source>
</evidence>
<evidence type="ECO:0000256" key="1">
    <source>
        <dbReference type="ARBA" id="ARBA00004651"/>
    </source>
</evidence>
<evidence type="ECO:0000256" key="5">
    <source>
        <dbReference type="ARBA" id="ARBA00022989"/>
    </source>
</evidence>
<dbReference type="Gene3D" id="1.20.1250.20">
    <property type="entry name" value="MFS general substrate transporter like domains"/>
    <property type="match status" value="1"/>
</dbReference>
<feature type="transmembrane region" description="Helical" evidence="7">
    <location>
        <begin position="68"/>
        <end position="90"/>
    </location>
</feature>
<keyword evidence="3" id="KW-1003">Cell membrane</keyword>
<sequence>MRTFLIVWFGQLVSHIGSGLSSFALGVWVYEETQSVTDFALISLCIYLPHIITSPVAGAIVDRWNRRYAMILSDAASGIGTVAIWILLYFDKLEIWHIYIAVAINSFFNSFQWPAYSSATTTLVPKKDLGKANGLLQSARAAAKIIAPTMAGFLVKEIQIEGVMFIDFMTFLCALGTLLCVRFPKPEVTDKTPPKLEELFQDTVYAWKYITIRPGLFWLLIFLAVTYFNLGVLQVVFWPMMLSFADSKALGMVLSIGGCGWLLGSVMMSAWGGPKRRVYGIYLPVIMQGICLLFGGVRTSVPLVAIGVFGYLFAYPIAISCNRAIWQTKIPLELQGRVFALDFTIEKAVSVLAYVISGPLVDTFLDPILAPGGLLATTIVGDILGVGKGRGIGLLFVSLGIITIMGTFFAYRYPRVRRVEKELPDAI</sequence>
<evidence type="ECO:0000256" key="3">
    <source>
        <dbReference type="ARBA" id="ARBA00022475"/>
    </source>
</evidence>